<protein>
    <submittedName>
        <fullName evidence="1">Uncharacterized protein</fullName>
    </submittedName>
</protein>
<keyword evidence="2" id="KW-1185">Reference proteome</keyword>
<comment type="caution">
    <text evidence="1">The sequence shown here is derived from an EMBL/GenBank/DDBJ whole genome shotgun (WGS) entry which is preliminary data.</text>
</comment>
<gene>
    <name evidence="1" type="ORF">Goklo_008595</name>
</gene>
<dbReference type="EMBL" id="JABFAB010000008">
    <property type="protein sequence ID" value="MBA0656218.1"/>
    <property type="molecule type" value="Genomic_DNA"/>
</dbReference>
<feature type="non-terminal residue" evidence="1">
    <location>
        <position position="18"/>
    </location>
</feature>
<dbReference type="Proteomes" id="UP000593573">
    <property type="component" value="Unassembled WGS sequence"/>
</dbReference>
<evidence type="ECO:0000313" key="1">
    <source>
        <dbReference type="EMBL" id="MBA0656218.1"/>
    </source>
</evidence>
<dbReference type="AlphaFoldDB" id="A0A7J8V098"/>
<accession>A0A7J8V098</accession>
<reference evidence="1 2" key="1">
    <citation type="journal article" date="2019" name="Genome Biol. Evol.">
        <title>Insights into the evolution of the New World diploid cottons (Gossypium, subgenus Houzingenia) based on genome sequencing.</title>
        <authorList>
            <person name="Grover C.E."/>
            <person name="Arick M.A. 2nd"/>
            <person name="Thrash A."/>
            <person name="Conover J.L."/>
            <person name="Sanders W.S."/>
            <person name="Peterson D.G."/>
            <person name="Frelichowski J.E."/>
            <person name="Scheffler J.A."/>
            <person name="Scheffler B.E."/>
            <person name="Wendel J.F."/>
        </authorList>
    </citation>
    <scope>NUCLEOTIDE SEQUENCE [LARGE SCALE GENOMIC DNA]</scope>
    <source>
        <strain evidence="1">57</strain>
        <tissue evidence="1">Leaf</tissue>
    </source>
</reference>
<sequence>MNAQGQGPPPMVQERFQS</sequence>
<proteinExistence type="predicted"/>
<evidence type="ECO:0000313" key="2">
    <source>
        <dbReference type="Proteomes" id="UP000593573"/>
    </source>
</evidence>
<organism evidence="1 2">
    <name type="scientific">Gossypium klotzschianum</name>
    <dbReference type="NCBI Taxonomy" id="34286"/>
    <lineage>
        <taxon>Eukaryota</taxon>
        <taxon>Viridiplantae</taxon>
        <taxon>Streptophyta</taxon>
        <taxon>Embryophyta</taxon>
        <taxon>Tracheophyta</taxon>
        <taxon>Spermatophyta</taxon>
        <taxon>Magnoliopsida</taxon>
        <taxon>eudicotyledons</taxon>
        <taxon>Gunneridae</taxon>
        <taxon>Pentapetalae</taxon>
        <taxon>rosids</taxon>
        <taxon>malvids</taxon>
        <taxon>Malvales</taxon>
        <taxon>Malvaceae</taxon>
        <taxon>Malvoideae</taxon>
        <taxon>Gossypium</taxon>
    </lineage>
</organism>
<name>A0A7J8V098_9ROSI</name>